<organism evidence="2 3">
    <name type="scientific">Agrococcus jejuensis</name>
    <dbReference type="NCBI Taxonomy" id="399736"/>
    <lineage>
        <taxon>Bacteria</taxon>
        <taxon>Bacillati</taxon>
        <taxon>Actinomycetota</taxon>
        <taxon>Actinomycetes</taxon>
        <taxon>Micrococcales</taxon>
        <taxon>Microbacteriaceae</taxon>
        <taxon>Agrococcus</taxon>
    </lineage>
</organism>
<dbReference type="EMBL" id="LT629695">
    <property type="protein sequence ID" value="SDH80558.1"/>
    <property type="molecule type" value="Genomic_DNA"/>
</dbReference>
<dbReference type="PANTHER" id="PTHR47756">
    <property type="entry name" value="BLL6612 PROTEIN-RELATED"/>
    <property type="match status" value="1"/>
</dbReference>
<proteinExistence type="predicted"/>
<dbReference type="PANTHER" id="PTHR47756:SF1">
    <property type="entry name" value="BLL0085 PROTEIN"/>
    <property type="match status" value="1"/>
</dbReference>
<evidence type="ECO:0000313" key="3">
    <source>
        <dbReference type="Proteomes" id="UP000198822"/>
    </source>
</evidence>
<dbReference type="Pfam" id="PF20239">
    <property type="entry name" value="DUF6596"/>
    <property type="match status" value="1"/>
</dbReference>
<feature type="domain" description="DUF6596" evidence="1">
    <location>
        <begin position="171"/>
        <end position="265"/>
    </location>
</feature>
<dbReference type="InterPro" id="IPR046531">
    <property type="entry name" value="DUF6596"/>
</dbReference>
<dbReference type="InterPro" id="IPR013324">
    <property type="entry name" value="RNA_pol_sigma_r3/r4-like"/>
</dbReference>
<dbReference type="STRING" id="399736.SAMN04489720_2449"/>
<sequence>MTSARIDSAAFQDAWPQVVRALAAATGSIDEGEELAAEAFARASALAEAPASLVGWCIAVGRRAAIDAARRRATERGALPALHDESTGGARMSAIDDRVALLVVACDELLAPASRMVLAMRLVLGIDVDAIAAHLGLERGAAAARLTRAKRQLASQRGAFAVPTGDERARRMPVVLDCVHGLVAIGQRLAIDPDDALGDLVGHAESLAEALVRERPRDAEARAVLAIARLALARRPGRVVDGVAVPPEEVDRRRWDARRLGLGVDDALAAAGLAGDDPGRFALEARIAALHSAAPTAWDVPWALVARLHGAVEARWPARSATLSRLVAEAYALLVEAGLPTAPGGRLPSAPDGLERILADVAALDDGARATRRDVALVAADLAWRTSAPDAVDRYRALAALLADDAIASDPIRAFCERRAHG</sequence>
<dbReference type="InterPro" id="IPR036388">
    <property type="entry name" value="WH-like_DNA-bd_sf"/>
</dbReference>
<dbReference type="RefSeq" id="WP_231945042.1">
    <property type="nucleotide sequence ID" value="NZ_LT629695.1"/>
</dbReference>
<keyword evidence="3" id="KW-1185">Reference proteome</keyword>
<evidence type="ECO:0000313" key="2">
    <source>
        <dbReference type="EMBL" id="SDH80558.1"/>
    </source>
</evidence>
<gene>
    <name evidence="2" type="ORF">SAMN04489720_2449</name>
</gene>
<dbReference type="Proteomes" id="UP000198822">
    <property type="component" value="Chromosome I"/>
</dbReference>
<dbReference type="AlphaFoldDB" id="A0A1G8FEI1"/>
<evidence type="ECO:0000259" key="1">
    <source>
        <dbReference type="Pfam" id="PF20239"/>
    </source>
</evidence>
<accession>A0A1G8FEI1</accession>
<dbReference type="Gene3D" id="1.10.10.10">
    <property type="entry name" value="Winged helix-like DNA-binding domain superfamily/Winged helix DNA-binding domain"/>
    <property type="match status" value="1"/>
</dbReference>
<reference evidence="3" key="1">
    <citation type="submission" date="2016-10" db="EMBL/GenBank/DDBJ databases">
        <authorList>
            <person name="Varghese N."/>
            <person name="Submissions S."/>
        </authorList>
    </citation>
    <scope>NUCLEOTIDE SEQUENCE [LARGE SCALE GENOMIC DNA]</scope>
    <source>
        <strain evidence="3">DSM 22002</strain>
    </source>
</reference>
<name>A0A1G8FEI1_9MICO</name>
<protein>
    <submittedName>
        <fullName evidence="2">RNA polymerase sigma-70 factor, ECF subfamily</fullName>
    </submittedName>
</protein>
<dbReference type="SUPFAM" id="SSF88659">
    <property type="entry name" value="Sigma3 and sigma4 domains of RNA polymerase sigma factors"/>
    <property type="match status" value="1"/>
</dbReference>